<protein>
    <submittedName>
        <fullName evidence="1">MazG nucleotide pyrophosphohydrolase</fullName>
    </submittedName>
</protein>
<dbReference type="InterPro" id="IPR021130">
    <property type="entry name" value="PRib-ATP_PPHydrolase-like"/>
</dbReference>
<reference evidence="1 2" key="1">
    <citation type="submission" date="2014-07" db="EMBL/GenBank/DDBJ databases">
        <title>Tepidicaulis marinum gen. nov., sp. nov., a novel marine bacterium denitrifying nitrate to nitrous oxide strictly under microaerobic conditions.</title>
        <authorList>
            <person name="Takeuchi M."/>
            <person name="Yamagishi T."/>
            <person name="Kamagata Y."/>
            <person name="Oshima K."/>
            <person name="Hattori M."/>
            <person name="Katayama T."/>
            <person name="Hanada S."/>
            <person name="Tamaki H."/>
            <person name="Marumo K."/>
            <person name="Maeda H."/>
            <person name="Nedachi M."/>
            <person name="Iwasaki W."/>
            <person name="Suwa Y."/>
            <person name="Sakata S."/>
        </authorList>
    </citation>
    <scope>NUCLEOTIDE SEQUENCE [LARGE SCALE GENOMIC DNA]</scope>
    <source>
        <strain evidence="1 2">MA2</strain>
    </source>
</reference>
<keyword evidence="1" id="KW-0378">Hydrolase</keyword>
<name>A0A081BEN0_9HYPH</name>
<keyword evidence="2" id="KW-1185">Reference proteome</keyword>
<evidence type="ECO:0000313" key="1">
    <source>
        <dbReference type="EMBL" id="GAK46498.1"/>
    </source>
</evidence>
<dbReference type="GO" id="GO:0016787">
    <property type="term" value="F:hydrolase activity"/>
    <property type="evidence" value="ECO:0007669"/>
    <property type="project" value="UniProtKB-KW"/>
</dbReference>
<dbReference type="AlphaFoldDB" id="A0A081BEN0"/>
<sequence length="97" mass="10593">METQATISTWAEETFGPVAAPERLAERAMLELEELRAALSCGSKEDAAHEMADILILLYRAAEETGIDLHRAVNEKMAINRARKWRAAGDGTGSHVA</sequence>
<dbReference type="eggNOG" id="COG1694">
    <property type="taxonomic scope" value="Bacteria"/>
</dbReference>
<dbReference type="SUPFAM" id="SSF101386">
    <property type="entry name" value="all-alpha NTP pyrophosphatases"/>
    <property type="match status" value="1"/>
</dbReference>
<dbReference type="EMBL" id="BBIO01000020">
    <property type="protein sequence ID" value="GAK46498.1"/>
    <property type="molecule type" value="Genomic_DNA"/>
</dbReference>
<organism evidence="1 2">
    <name type="scientific">Tepidicaulis marinus</name>
    <dbReference type="NCBI Taxonomy" id="1333998"/>
    <lineage>
        <taxon>Bacteria</taxon>
        <taxon>Pseudomonadati</taxon>
        <taxon>Pseudomonadota</taxon>
        <taxon>Alphaproteobacteria</taxon>
        <taxon>Hyphomicrobiales</taxon>
        <taxon>Parvibaculaceae</taxon>
        <taxon>Tepidicaulis</taxon>
    </lineage>
</organism>
<dbReference type="Gene3D" id="1.10.287.1080">
    <property type="entry name" value="MazG-like"/>
    <property type="match status" value="1"/>
</dbReference>
<proteinExistence type="predicted"/>
<dbReference type="RefSeq" id="WP_045449164.1">
    <property type="nucleotide sequence ID" value="NZ_BBIO01000020.1"/>
</dbReference>
<evidence type="ECO:0000313" key="2">
    <source>
        <dbReference type="Proteomes" id="UP000028702"/>
    </source>
</evidence>
<comment type="caution">
    <text evidence="1">The sequence shown here is derived from an EMBL/GenBank/DDBJ whole genome shotgun (WGS) entry which is preliminary data.</text>
</comment>
<dbReference type="STRING" id="1333998.M2A_2997"/>
<dbReference type="Proteomes" id="UP000028702">
    <property type="component" value="Unassembled WGS sequence"/>
</dbReference>
<gene>
    <name evidence="1" type="ORF">M2A_2997</name>
</gene>
<accession>A0A081BEN0</accession>
<dbReference type="Pfam" id="PF01503">
    <property type="entry name" value="PRA-PH"/>
    <property type="match status" value="1"/>
</dbReference>